<protein>
    <submittedName>
        <fullName evidence="2">Uncharacterized protein</fullName>
    </submittedName>
</protein>
<dbReference type="Proteomes" id="UP000008553">
    <property type="component" value="Unassembled WGS sequence"/>
</dbReference>
<feature type="region of interest" description="Disordered" evidence="1">
    <location>
        <begin position="1"/>
        <end position="28"/>
    </location>
</feature>
<keyword evidence="3" id="KW-1185">Reference proteome</keyword>
<accession>Q7RDV4</accession>
<dbReference type="AlphaFoldDB" id="Q7RDV4"/>
<sequence>MLQDIEEVAPQKRSTIRGTKENNKKGII</sequence>
<gene>
    <name evidence="2" type="ORF">PY05316</name>
</gene>
<comment type="caution">
    <text evidence="2">The sequence shown here is derived from an EMBL/GenBank/DDBJ whole genome shotgun (WGS) entry which is preliminary data.</text>
</comment>
<dbReference type="InParanoid" id="Q7RDV4"/>
<evidence type="ECO:0000313" key="3">
    <source>
        <dbReference type="Proteomes" id="UP000008553"/>
    </source>
</evidence>
<evidence type="ECO:0000313" key="2">
    <source>
        <dbReference type="EMBL" id="EAA17324.1"/>
    </source>
</evidence>
<dbReference type="EMBL" id="AABL01001676">
    <property type="protein sequence ID" value="EAA17324.1"/>
    <property type="molecule type" value="Genomic_DNA"/>
</dbReference>
<dbReference type="PaxDb" id="73239-Q7RDV4"/>
<feature type="compositionally biased region" description="Basic and acidic residues" evidence="1">
    <location>
        <begin position="18"/>
        <end position="28"/>
    </location>
</feature>
<proteinExistence type="predicted"/>
<reference evidence="2 3" key="1">
    <citation type="journal article" date="2002" name="Nature">
        <title>Genome sequence and comparative analysis of the model rodent malaria parasite Plasmodium yoelii yoelii.</title>
        <authorList>
            <person name="Carlton J.M."/>
            <person name="Angiuoli S.V."/>
            <person name="Suh B.B."/>
            <person name="Kooij T.W."/>
            <person name="Pertea M."/>
            <person name="Silva J.C."/>
            <person name="Ermolaeva M.D."/>
            <person name="Allen J.E."/>
            <person name="Selengut J.D."/>
            <person name="Koo H.L."/>
            <person name="Peterson J.D."/>
            <person name="Pop M."/>
            <person name="Kosack D.S."/>
            <person name="Shumway M.F."/>
            <person name="Bidwell S.L."/>
            <person name="Shallom S.J."/>
            <person name="van Aken S.E."/>
            <person name="Riedmuller S.B."/>
            <person name="Feldblyum T.V."/>
            <person name="Cho J.K."/>
            <person name="Quackenbush J."/>
            <person name="Sedegah M."/>
            <person name="Shoaibi A."/>
            <person name="Cummings L.M."/>
            <person name="Florens L."/>
            <person name="Yates J.R."/>
            <person name="Raine J.D."/>
            <person name="Sinden R.E."/>
            <person name="Harris M.A."/>
            <person name="Cunningham D.A."/>
            <person name="Preiser P.R."/>
            <person name="Bergman L.W."/>
            <person name="Vaidya A.B."/>
            <person name="van Lin L.H."/>
            <person name="Janse C.J."/>
            <person name="Waters A.P."/>
            <person name="Smith H.O."/>
            <person name="White O.R."/>
            <person name="Salzberg S.L."/>
            <person name="Venter J.C."/>
            <person name="Fraser C.M."/>
            <person name="Hoffman S.L."/>
            <person name="Gardner M.J."/>
            <person name="Carucci D.J."/>
        </authorList>
    </citation>
    <scope>NUCLEOTIDE SEQUENCE [LARGE SCALE GENOMIC DNA]</scope>
    <source>
        <strain evidence="2 3">17XNL</strain>
    </source>
</reference>
<name>Q7RDV4_PLAYO</name>
<evidence type="ECO:0000256" key="1">
    <source>
        <dbReference type="SAM" id="MobiDB-lite"/>
    </source>
</evidence>
<organism evidence="2 3">
    <name type="scientific">Plasmodium yoelii yoelii</name>
    <dbReference type="NCBI Taxonomy" id="73239"/>
    <lineage>
        <taxon>Eukaryota</taxon>
        <taxon>Sar</taxon>
        <taxon>Alveolata</taxon>
        <taxon>Apicomplexa</taxon>
        <taxon>Aconoidasida</taxon>
        <taxon>Haemosporida</taxon>
        <taxon>Plasmodiidae</taxon>
        <taxon>Plasmodium</taxon>
        <taxon>Plasmodium (Vinckeia)</taxon>
    </lineage>
</organism>